<dbReference type="AlphaFoldDB" id="A0A4Q1RD64"/>
<dbReference type="EMBL" id="SDKC01000002">
    <property type="protein sequence ID" value="RXS72534.1"/>
    <property type="molecule type" value="Genomic_DNA"/>
</dbReference>
<dbReference type="RefSeq" id="WP_129259652.1">
    <property type="nucleotide sequence ID" value="NZ_SDKC01000002.1"/>
</dbReference>
<comment type="caution">
    <text evidence="1">The sequence shown here is derived from an EMBL/GenBank/DDBJ whole genome shotgun (WGS) entry which is preliminary data.</text>
</comment>
<proteinExistence type="predicted"/>
<dbReference type="Proteomes" id="UP000290106">
    <property type="component" value="Unassembled WGS sequence"/>
</dbReference>
<organism evidence="1 2">
    <name type="scientific">Blautia faecicola</name>
    <dbReference type="NCBI Taxonomy" id="2509240"/>
    <lineage>
        <taxon>Bacteria</taxon>
        <taxon>Bacillati</taxon>
        <taxon>Bacillota</taxon>
        <taxon>Clostridia</taxon>
        <taxon>Lachnospirales</taxon>
        <taxon>Lachnospiraceae</taxon>
        <taxon>Blautia</taxon>
    </lineage>
</organism>
<reference evidence="1 2" key="1">
    <citation type="submission" date="2019-01" db="EMBL/GenBank/DDBJ databases">
        <title>Blautia sp. nov. KGMB01111 isolated human feces.</title>
        <authorList>
            <person name="Park J.-E."/>
            <person name="Kim J.-S."/>
            <person name="Park S.-H."/>
        </authorList>
    </citation>
    <scope>NUCLEOTIDE SEQUENCE [LARGE SCALE GENOMIC DNA]</scope>
    <source>
        <strain evidence="1 2">KGMB01111</strain>
    </source>
</reference>
<accession>A0A4Q1RD64</accession>
<keyword evidence="2" id="KW-1185">Reference proteome</keyword>
<protein>
    <submittedName>
        <fullName evidence="1">Uncharacterized protein</fullName>
    </submittedName>
</protein>
<name>A0A4Q1RD64_9FIRM</name>
<evidence type="ECO:0000313" key="1">
    <source>
        <dbReference type="EMBL" id="RXS72534.1"/>
    </source>
</evidence>
<gene>
    <name evidence="1" type="ORF">ETP43_16260</name>
</gene>
<evidence type="ECO:0000313" key="2">
    <source>
        <dbReference type="Proteomes" id="UP000290106"/>
    </source>
</evidence>
<sequence length="129" mass="15233">MFEIRCKVDDVGNEYLPNFEDTELWDRNMDLTRTKRQEQLVLLYNAIQKMENYWYFNTPTAFGNSEQSMNIGFVKGMIAGLGWNYFEVNNEIIVKSGKRIVLKIQKPKKSKTYFETSRENADLMRNLGL</sequence>